<feature type="compositionally biased region" description="Low complexity" evidence="5">
    <location>
        <begin position="388"/>
        <end position="401"/>
    </location>
</feature>
<comment type="caution">
    <text evidence="6">The sequence shown here is derived from an EMBL/GenBank/DDBJ whole genome shotgun (WGS) entry which is preliminary data.</text>
</comment>
<dbReference type="Gene3D" id="3.10.290.70">
    <property type="match status" value="1"/>
</dbReference>
<feature type="region of interest" description="Disordered" evidence="5">
    <location>
        <begin position="1"/>
        <end position="22"/>
    </location>
</feature>
<dbReference type="AlphaFoldDB" id="A0A9Q5HVL1"/>
<dbReference type="NCBIfam" id="TIGR00307">
    <property type="entry name" value="eS8"/>
    <property type="match status" value="1"/>
</dbReference>
<dbReference type="InterPro" id="IPR018283">
    <property type="entry name" value="Ribosomal_eS8_CS"/>
</dbReference>
<dbReference type="InterPro" id="IPR022309">
    <property type="entry name" value="Ribosomal_Se8/biogenesis_NSA2"/>
</dbReference>
<evidence type="ECO:0000313" key="6">
    <source>
        <dbReference type="EMBL" id="OCB86818.1"/>
    </source>
</evidence>
<feature type="compositionally biased region" description="Basic and acidic residues" evidence="5">
    <location>
        <begin position="274"/>
        <end position="296"/>
    </location>
</feature>
<dbReference type="InterPro" id="IPR042563">
    <property type="entry name" value="Ribosomal_protein_eS8_euk"/>
</dbReference>
<evidence type="ECO:0000256" key="5">
    <source>
        <dbReference type="SAM" id="MobiDB-lite"/>
    </source>
</evidence>
<protein>
    <recommendedName>
        <fullName evidence="4">40S ribosomal protein S8</fullName>
    </recommendedName>
</protein>
<dbReference type="GO" id="GO:0005840">
    <property type="term" value="C:ribosome"/>
    <property type="evidence" value="ECO:0007669"/>
    <property type="project" value="UniProtKB-KW"/>
</dbReference>
<dbReference type="GO" id="GO:0006412">
    <property type="term" value="P:translation"/>
    <property type="evidence" value="ECO:0007669"/>
    <property type="project" value="InterPro"/>
</dbReference>
<evidence type="ECO:0000256" key="2">
    <source>
        <dbReference type="ARBA" id="ARBA00022980"/>
    </source>
</evidence>
<evidence type="ECO:0000256" key="4">
    <source>
        <dbReference type="RuleBase" id="RU000669"/>
    </source>
</evidence>
<keyword evidence="7" id="KW-1185">Reference proteome</keyword>
<feature type="region of interest" description="Disordered" evidence="5">
    <location>
        <begin position="274"/>
        <end position="314"/>
    </location>
</feature>
<dbReference type="CDD" id="cd11380">
    <property type="entry name" value="Ribosomal_S8e_like"/>
    <property type="match status" value="1"/>
</dbReference>
<gene>
    <name evidence="6" type="ORF">A7U60_g5991</name>
</gene>
<sequence length="674" mass="75236">MSSGNPSSSMEGKPSTSYAQHGQKSSNLYSFSVHQPYTNWPLHTSHTTPYAPTWYSHPTHHYSPQKLYREQATQTGESLTSHDNSEDSDVAEQKFAKEWDSVLVTFFRRLGLQQALAGFHEDMLLLNEDWKRKEVPGAINALVQDLSELVEGDNSKLQKKGLEERKLEHVQFQKGMEEQTPSSAVNSVCQLLRQSRRRNNASNRAEFLLSVAEKRRRLNGLGESSTEVNTEELVEKRDKPGAMDVDAAIASCARADAKYQDRDTQIKYDIAKNEDGPLRRTMKRSQDNGESNETHPQHSLTMPRDGCLEPDAKSYPGTAARMETIEEHLAVRYVPSRPRSLFDRLKFLEDYIIRLERDHPPWAALHFNQPNRGWPPPPRSTPIIIPPHLASSESSTTPSEAGAVAQGRGTGLAGVVSSGQTSASKLAGGTKGKSSLHRAVMERLEIQRAIGDLTGSSATYSGTGISRSSRHKRSATGAQRAYYRKKRKFELGRQPANTRLGAKRIHTVRTRGGNHKFRALRLDSGNFAWGSEHVTKKTRIIGVVYNASNNELVRTNTLVKGAIIQIDATPFRQWYESHYALPVTSKLAKSAQGAEGEEEKKKSNHVKRILEERKKESKIEPALAAQFGAGRLYAAISSRPGQSGRADGYILEGKELEFYIRKLRTGKQRHAHAA</sequence>
<feature type="region of interest" description="Disordered" evidence="5">
    <location>
        <begin position="412"/>
        <end position="431"/>
    </location>
</feature>
<proteinExistence type="inferred from homology"/>
<reference evidence="6" key="1">
    <citation type="submission" date="2016-06" db="EMBL/GenBank/DDBJ databases">
        <title>Draft Genome sequence of the fungus Inonotus baumii.</title>
        <authorList>
            <person name="Zhu H."/>
            <person name="Lin W."/>
        </authorList>
    </citation>
    <scope>NUCLEOTIDE SEQUENCE</scope>
    <source>
        <strain evidence="6">821</strain>
    </source>
</reference>
<dbReference type="FunFam" id="1.10.168.20:FF:000001">
    <property type="entry name" value="40S ribosomal protein S8"/>
    <property type="match status" value="1"/>
</dbReference>
<dbReference type="EMBL" id="LNZH02000198">
    <property type="protein sequence ID" value="OCB86818.1"/>
    <property type="molecule type" value="Genomic_DNA"/>
</dbReference>
<dbReference type="GO" id="GO:0003735">
    <property type="term" value="F:structural constituent of ribosome"/>
    <property type="evidence" value="ECO:0007669"/>
    <property type="project" value="InterPro"/>
</dbReference>
<comment type="similarity">
    <text evidence="1 4">Belongs to the eukaryotic ribosomal protein eS8 family.</text>
</comment>
<dbReference type="FunFam" id="3.10.290.70:FF:000009">
    <property type="entry name" value="40S ribosomal protein S8"/>
    <property type="match status" value="1"/>
</dbReference>
<dbReference type="PANTHER" id="PTHR10394">
    <property type="entry name" value="40S RIBOSOMAL PROTEIN S8"/>
    <property type="match status" value="1"/>
</dbReference>
<organism evidence="6 7">
    <name type="scientific">Sanghuangporus baumii</name>
    <name type="common">Phellinus baumii</name>
    <dbReference type="NCBI Taxonomy" id="108892"/>
    <lineage>
        <taxon>Eukaryota</taxon>
        <taxon>Fungi</taxon>
        <taxon>Dikarya</taxon>
        <taxon>Basidiomycota</taxon>
        <taxon>Agaricomycotina</taxon>
        <taxon>Agaricomycetes</taxon>
        <taxon>Hymenochaetales</taxon>
        <taxon>Hymenochaetaceae</taxon>
        <taxon>Sanghuangporus</taxon>
    </lineage>
</organism>
<feature type="compositionally biased region" description="Polar residues" evidence="5">
    <location>
        <begin position="457"/>
        <end position="467"/>
    </location>
</feature>
<keyword evidence="3 4" id="KW-0687">Ribonucleoprotein</keyword>
<dbReference type="OrthoDB" id="1703270at2759"/>
<dbReference type="InterPro" id="IPR001047">
    <property type="entry name" value="Ribosomal_eS8"/>
</dbReference>
<feature type="region of interest" description="Disordered" evidence="5">
    <location>
        <begin position="388"/>
        <end position="407"/>
    </location>
</feature>
<evidence type="ECO:0000256" key="1">
    <source>
        <dbReference type="ARBA" id="ARBA00005257"/>
    </source>
</evidence>
<keyword evidence="2 4" id="KW-0689">Ribosomal protein</keyword>
<dbReference type="PROSITE" id="PS01193">
    <property type="entry name" value="RIBOSOMAL_S8E"/>
    <property type="match status" value="1"/>
</dbReference>
<feature type="region of interest" description="Disordered" evidence="5">
    <location>
        <begin position="457"/>
        <end position="480"/>
    </location>
</feature>
<dbReference type="Gene3D" id="1.10.168.20">
    <property type="entry name" value="Ribosomal protein S8e, subdomain"/>
    <property type="match status" value="1"/>
</dbReference>
<name>A0A9Q5HVL1_SANBA</name>
<accession>A0A9Q5HVL1</accession>
<dbReference type="Pfam" id="PF01201">
    <property type="entry name" value="Ribosomal_S8e"/>
    <property type="match status" value="1"/>
</dbReference>
<evidence type="ECO:0000313" key="7">
    <source>
        <dbReference type="Proteomes" id="UP000757232"/>
    </source>
</evidence>
<dbReference type="Proteomes" id="UP000757232">
    <property type="component" value="Unassembled WGS sequence"/>
</dbReference>
<evidence type="ECO:0000256" key="3">
    <source>
        <dbReference type="ARBA" id="ARBA00023274"/>
    </source>
</evidence>
<dbReference type="GO" id="GO:1990904">
    <property type="term" value="C:ribonucleoprotein complex"/>
    <property type="evidence" value="ECO:0007669"/>
    <property type="project" value="UniProtKB-KW"/>
</dbReference>